<feature type="region of interest" description="Disordered" evidence="1">
    <location>
        <begin position="24"/>
        <end position="46"/>
    </location>
</feature>
<dbReference type="KEGG" id="smam:Mal15_37690"/>
<name>A0A5B9MFT9_9BACT</name>
<dbReference type="EMBL" id="CP036264">
    <property type="protein sequence ID" value="QEF99703.1"/>
    <property type="molecule type" value="Genomic_DNA"/>
</dbReference>
<proteinExistence type="predicted"/>
<sequence>MMGWGESGVVCRCGLQIEGQVQSIERDSPRCHPPQAPPDPGQERVNSHWAAVCPQKKGTFRVRCAEQPGPAAKGCVGEACGDILQHGVPLGQRVSQARHR</sequence>
<protein>
    <submittedName>
        <fullName evidence="2">Uncharacterized protein</fullName>
    </submittedName>
</protein>
<dbReference type="Proteomes" id="UP000321353">
    <property type="component" value="Chromosome"/>
</dbReference>
<accession>A0A5B9MFT9</accession>
<dbReference type="AlphaFoldDB" id="A0A5B9MFT9"/>
<evidence type="ECO:0000256" key="1">
    <source>
        <dbReference type="SAM" id="MobiDB-lite"/>
    </source>
</evidence>
<gene>
    <name evidence="2" type="ORF">Mal15_37690</name>
</gene>
<evidence type="ECO:0000313" key="2">
    <source>
        <dbReference type="EMBL" id="QEF99703.1"/>
    </source>
</evidence>
<reference evidence="2 3" key="1">
    <citation type="submission" date="2019-02" db="EMBL/GenBank/DDBJ databases">
        <title>Planctomycetal bacteria perform biofilm scaping via a novel small molecule.</title>
        <authorList>
            <person name="Jeske O."/>
            <person name="Boedeker C."/>
            <person name="Wiegand S."/>
            <person name="Breitling P."/>
            <person name="Kallscheuer N."/>
            <person name="Jogler M."/>
            <person name="Rohde M."/>
            <person name="Petersen J."/>
            <person name="Medema M.H."/>
            <person name="Surup F."/>
            <person name="Jogler C."/>
        </authorList>
    </citation>
    <scope>NUCLEOTIDE SEQUENCE [LARGE SCALE GENOMIC DNA]</scope>
    <source>
        <strain evidence="2 3">Mal15</strain>
    </source>
</reference>
<evidence type="ECO:0000313" key="3">
    <source>
        <dbReference type="Proteomes" id="UP000321353"/>
    </source>
</evidence>
<keyword evidence="3" id="KW-1185">Reference proteome</keyword>
<organism evidence="2 3">
    <name type="scientific">Stieleria maiorica</name>
    <dbReference type="NCBI Taxonomy" id="2795974"/>
    <lineage>
        <taxon>Bacteria</taxon>
        <taxon>Pseudomonadati</taxon>
        <taxon>Planctomycetota</taxon>
        <taxon>Planctomycetia</taxon>
        <taxon>Pirellulales</taxon>
        <taxon>Pirellulaceae</taxon>
        <taxon>Stieleria</taxon>
    </lineage>
</organism>
<feature type="compositionally biased region" description="Pro residues" evidence="1">
    <location>
        <begin position="31"/>
        <end position="40"/>
    </location>
</feature>